<dbReference type="Pfam" id="PF03704">
    <property type="entry name" value="BTAD"/>
    <property type="match status" value="1"/>
</dbReference>
<evidence type="ECO:0000313" key="4">
    <source>
        <dbReference type="EMBL" id="MFD1846620.1"/>
    </source>
</evidence>
<dbReference type="SMART" id="SM01043">
    <property type="entry name" value="BTAD"/>
    <property type="match status" value="1"/>
</dbReference>
<sequence length="263" mass="28833">MSISIPVQWNLKLLGFWRLEREHQPVTVAFRQQRLIAALALRGGRRRSYIAGLLWPDRTDAQASGSLRACLWNIAHQLPGLLQPTSDPLALATGMVIDVDELLVDVDRVNRTGLLDGGAPVRKGLAADLRAADLLPGWDEGWLRVDQDRLFRQRLAALEDLASAYLAQGQLSAALDAATAAAALDPLLESVQRTLLRIHLAAGNHASAIRSYRTYLTTLSRECGVRPSTRITDLIRPLLQAQDPLGRAEPATDYGGTLHPSYE</sequence>
<dbReference type="PANTHER" id="PTHR35807:SF1">
    <property type="entry name" value="TRANSCRIPTIONAL REGULATOR REDD"/>
    <property type="match status" value="1"/>
</dbReference>
<dbReference type="InterPro" id="IPR011990">
    <property type="entry name" value="TPR-like_helical_dom_sf"/>
</dbReference>
<name>A0ABW4Q7D7_9MICC</name>
<evidence type="ECO:0000313" key="5">
    <source>
        <dbReference type="Proteomes" id="UP001597307"/>
    </source>
</evidence>
<dbReference type="RefSeq" id="WP_343878530.1">
    <property type="nucleotide sequence ID" value="NZ_BAAAIJ010000020.1"/>
</dbReference>
<keyword evidence="5" id="KW-1185">Reference proteome</keyword>
<protein>
    <submittedName>
        <fullName evidence="4">BTAD domain-containing putative transcriptional regulator</fullName>
    </submittedName>
</protein>
<accession>A0ABW4Q7D7</accession>
<keyword evidence="1" id="KW-0805">Transcription regulation</keyword>
<dbReference type="EMBL" id="JBHUGA010000021">
    <property type="protein sequence ID" value="MFD1846620.1"/>
    <property type="molecule type" value="Genomic_DNA"/>
</dbReference>
<dbReference type="InterPro" id="IPR005158">
    <property type="entry name" value="BTAD"/>
</dbReference>
<dbReference type="SUPFAM" id="SSF48452">
    <property type="entry name" value="TPR-like"/>
    <property type="match status" value="1"/>
</dbReference>
<comment type="caution">
    <text evidence="4">The sequence shown here is derived from an EMBL/GenBank/DDBJ whole genome shotgun (WGS) entry which is preliminary data.</text>
</comment>
<evidence type="ECO:0000256" key="1">
    <source>
        <dbReference type="ARBA" id="ARBA00023015"/>
    </source>
</evidence>
<dbReference type="Gene3D" id="1.10.10.10">
    <property type="entry name" value="Winged helix-like DNA-binding domain superfamily/Winged helix DNA-binding domain"/>
    <property type="match status" value="1"/>
</dbReference>
<dbReference type="Proteomes" id="UP001597307">
    <property type="component" value="Unassembled WGS sequence"/>
</dbReference>
<dbReference type="InterPro" id="IPR036388">
    <property type="entry name" value="WH-like_DNA-bd_sf"/>
</dbReference>
<reference evidence="5" key="1">
    <citation type="journal article" date="2019" name="Int. J. Syst. Evol. Microbiol.">
        <title>The Global Catalogue of Microorganisms (GCM) 10K type strain sequencing project: providing services to taxonomists for standard genome sequencing and annotation.</title>
        <authorList>
            <consortium name="The Broad Institute Genomics Platform"/>
            <consortium name="The Broad Institute Genome Sequencing Center for Infectious Disease"/>
            <person name="Wu L."/>
            <person name="Ma J."/>
        </authorList>
    </citation>
    <scope>NUCLEOTIDE SEQUENCE [LARGE SCALE GENOMIC DNA]</scope>
    <source>
        <strain evidence="5">JCM 11496</strain>
    </source>
</reference>
<evidence type="ECO:0000259" key="3">
    <source>
        <dbReference type="SMART" id="SM01043"/>
    </source>
</evidence>
<dbReference type="PANTHER" id="PTHR35807">
    <property type="entry name" value="TRANSCRIPTIONAL REGULATOR REDD-RELATED"/>
    <property type="match status" value="1"/>
</dbReference>
<gene>
    <name evidence="4" type="ORF">ACFSFX_08425</name>
</gene>
<dbReference type="Gene3D" id="1.25.40.10">
    <property type="entry name" value="Tetratricopeptide repeat domain"/>
    <property type="match status" value="1"/>
</dbReference>
<organism evidence="4 5">
    <name type="scientific">Arthrobacter flavus</name>
    <dbReference type="NCBI Taxonomy" id="95172"/>
    <lineage>
        <taxon>Bacteria</taxon>
        <taxon>Bacillati</taxon>
        <taxon>Actinomycetota</taxon>
        <taxon>Actinomycetes</taxon>
        <taxon>Micrococcales</taxon>
        <taxon>Micrococcaceae</taxon>
        <taxon>Arthrobacter</taxon>
    </lineage>
</organism>
<dbReference type="InterPro" id="IPR051677">
    <property type="entry name" value="AfsR-DnrI-RedD_regulator"/>
</dbReference>
<keyword evidence="2" id="KW-0804">Transcription</keyword>
<evidence type="ECO:0000256" key="2">
    <source>
        <dbReference type="ARBA" id="ARBA00023163"/>
    </source>
</evidence>
<proteinExistence type="predicted"/>
<feature type="domain" description="Bacterial transcriptional activator" evidence="3">
    <location>
        <begin position="104"/>
        <end position="239"/>
    </location>
</feature>